<name>A0A9N9HGU3_9GLOM</name>
<accession>A0A9N9HGU3</accession>
<dbReference type="Proteomes" id="UP000789508">
    <property type="component" value="Unassembled WGS sequence"/>
</dbReference>
<gene>
    <name evidence="1" type="ORF">ALEPTO_LOCUS10819</name>
</gene>
<keyword evidence="2" id="KW-1185">Reference proteome</keyword>
<dbReference type="InterPro" id="IPR013761">
    <property type="entry name" value="SAM/pointed_sf"/>
</dbReference>
<dbReference type="EMBL" id="CAJVPS010013867">
    <property type="protein sequence ID" value="CAG8679567.1"/>
    <property type="molecule type" value="Genomic_DNA"/>
</dbReference>
<sequence length="120" mass="13760">MSTSTGKTISLPTINEVEGYKTTEDLINFLRDQDIGLEDKHFNILREQEIDGLAFLRLNADKLMNYDKFSEFVLRFIQENSTATVVEEMKNAYQLSQGQGKETDTGLSKLINFTNEEEEI</sequence>
<evidence type="ECO:0000313" key="1">
    <source>
        <dbReference type="EMBL" id="CAG8679567.1"/>
    </source>
</evidence>
<dbReference type="AlphaFoldDB" id="A0A9N9HGU3"/>
<protein>
    <submittedName>
        <fullName evidence="1">12232_t:CDS:1</fullName>
    </submittedName>
</protein>
<comment type="caution">
    <text evidence="1">The sequence shown here is derived from an EMBL/GenBank/DDBJ whole genome shotgun (WGS) entry which is preliminary data.</text>
</comment>
<dbReference type="OrthoDB" id="2425468at2759"/>
<dbReference type="Gene3D" id="1.10.150.50">
    <property type="entry name" value="Transcription Factor, Ets-1"/>
    <property type="match status" value="1"/>
</dbReference>
<dbReference type="SUPFAM" id="SSF47769">
    <property type="entry name" value="SAM/Pointed domain"/>
    <property type="match status" value="1"/>
</dbReference>
<evidence type="ECO:0000313" key="2">
    <source>
        <dbReference type="Proteomes" id="UP000789508"/>
    </source>
</evidence>
<proteinExistence type="predicted"/>
<feature type="non-terminal residue" evidence="1">
    <location>
        <position position="120"/>
    </location>
</feature>
<reference evidence="1" key="1">
    <citation type="submission" date="2021-06" db="EMBL/GenBank/DDBJ databases">
        <authorList>
            <person name="Kallberg Y."/>
            <person name="Tangrot J."/>
            <person name="Rosling A."/>
        </authorList>
    </citation>
    <scope>NUCLEOTIDE SEQUENCE</scope>
    <source>
        <strain evidence="1">FL130A</strain>
    </source>
</reference>
<organism evidence="1 2">
    <name type="scientific">Ambispora leptoticha</name>
    <dbReference type="NCBI Taxonomy" id="144679"/>
    <lineage>
        <taxon>Eukaryota</taxon>
        <taxon>Fungi</taxon>
        <taxon>Fungi incertae sedis</taxon>
        <taxon>Mucoromycota</taxon>
        <taxon>Glomeromycotina</taxon>
        <taxon>Glomeromycetes</taxon>
        <taxon>Archaeosporales</taxon>
        <taxon>Ambisporaceae</taxon>
        <taxon>Ambispora</taxon>
    </lineage>
</organism>